<organism evidence="1">
    <name type="scientific">Anguilla anguilla</name>
    <name type="common">European freshwater eel</name>
    <name type="synonym">Muraena anguilla</name>
    <dbReference type="NCBI Taxonomy" id="7936"/>
    <lineage>
        <taxon>Eukaryota</taxon>
        <taxon>Metazoa</taxon>
        <taxon>Chordata</taxon>
        <taxon>Craniata</taxon>
        <taxon>Vertebrata</taxon>
        <taxon>Euteleostomi</taxon>
        <taxon>Actinopterygii</taxon>
        <taxon>Neopterygii</taxon>
        <taxon>Teleostei</taxon>
        <taxon>Anguilliformes</taxon>
        <taxon>Anguillidae</taxon>
        <taxon>Anguilla</taxon>
    </lineage>
</organism>
<reference evidence="1" key="2">
    <citation type="journal article" date="2015" name="Fish Shellfish Immunol.">
        <title>Early steps in the European eel (Anguilla anguilla)-Vibrio vulnificus interaction in the gills: Role of the RtxA13 toxin.</title>
        <authorList>
            <person name="Callol A."/>
            <person name="Pajuelo D."/>
            <person name="Ebbesson L."/>
            <person name="Teles M."/>
            <person name="MacKenzie S."/>
            <person name="Amaro C."/>
        </authorList>
    </citation>
    <scope>NUCLEOTIDE SEQUENCE</scope>
</reference>
<name>A0A0E9V076_ANGAN</name>
<proteinExistence type="predicted"/>
<dbReference type="EMBL" id="GBXM01037924">
    <property type="protein sequence ID" value="JAH70653.1"/>
    <property type="molecule type" value="Transcribed_RNA"/>
</dbReference>
<evidence type="ECO:0000313" key="1">
    <source>
        <dbReference type="EMBL" id="JAH70653.1"/>
    </source>
</evidence>
<sequence length="30" mass="3496">MFTQAFLQRAFTGTWVNPDFQARCEMTNSP</sequence>
<reference evidence="1" key="1">
    <citation type="submission" date="2014-11" db="EMBL/GenBank/DDBJ databases">
        <authorList>
            <person name="Amaro Gonzalez C."/>
        </authorList>
    </citation>
    <scope>NUCLEOTIDE SEQUENCE</scope>
</reference>
<accession>A0A0E9V076</accession>
<protein>
    <submittedName>
        <fullName evidence="1">Uncharacterized protein</fullName>
    </submittedName>
</protein>
<dbReference type="AlphaFoldDB" id="A0A0E9V076"/>